<evidence type="ECO:0000256" key="16">
    <source>
        <dbReference type="RuleBase" id="RU004336"/>
    </source>
</evidence>
<dbReference type="SUPFAM" id="SSF51445">
    <property type="entry name" value="(Trans)glycosidases"/>
    <property type="match status" value="1"/>
</dbReference>
<keyword evidence="11" id="KW-1015">Disulfide bond</keyword>
<dbReference type="OMA" id="NNACVEG"/>
<dbReference type="GO" id="GO:0006952">
    <property type="term" value="P:defense response"/>
    <property type="evidence" value="ECO:0007669"/>
    <property type="project" value="UniProtKB-KW"/>
</dbReference>
<dbReference type="PANTHER" id="PTHR32227">
    <property type="entry name" value="GLUCAN ENDO-1,3-BETA-GLUCOSIDASE BG1-RELATED-RELATED"/>
    <property type="match status" value="1"/>
</dbReference>
<dbReference type="InterPro" id="IPR044965">
    <property type="entry name" value="Glyco_hydro_17_plant"/>
</dbReference>
<evidence type="ECO:0000256" key="11">
    <source>
        <dbReference type="ARBA" id="ARBA00023157"/>
    </source>
</evidence>
<feature type="region of interest" description="Disordered" evidence="17">
    <location>
        <begin position="463"/>
        <end position="483"/>
    </location>
</feature>
<evidence type="ECO:0000256" key="7">
    <source>
        <dbReference type="ARBA" id="ARBA00022729"/>
    </source>
</evidence>
<evidence type="ECO:0000256" key="4">
    <source>
        <dbReference type="ARBA" id="ARBA00012780"/>
    </source>
</evidence>
<keyword evidence="14 16" id="KW-0326">Glycosidase</keyword>
<dbReference type="Gene3D" id="1.20.58.1040">
    <property type="match status" value="1"/>
</dbReference>
<dbReference type="Pfam" id="PF00332">
    <property type="entry name" value="Glyco_hydro_17"/>
    <property type="match status" value="1"/>
</dbReference>
<proteinExistence type="inferred from homology"/>
<organism evidence="21 22">
    <name type="scientific">Asparagus officinalis</name>
    <name type="common">Garden asparagus</name>
    <dbReference type="NCBI Taxonomy" id="4686"/>
    <lineage>
        <taxon>Eukaryota</taxon>
        <taxon>Viridiplantae</taxon>
        <taxon>Streptophyta</taxon>
        <taxon>Embryophyta</taxon>
        <taxon>Tracheophyta</taxon>
        <taxon>Spermatophyta</taxon>
        <taxon>Magnoliopsida</taxon>
        <taxon>Liliopsida</taxon>
        <taxon>Asparagales</taxon>
        <taxon>Asparagaceae</taxon>
        <taxon>Asparagoideae</taxon>
        <taxon>Asparagus</taxon>
    </lineage>
</organism>
<keyword evidence="8 16" id="KW-0378">Hydrolase</keyword>
<evidence type="ECO:0000256" key="5">
    <source>
        <dbReference type="ARBA" id="ARBA00022475"/>
    </source>
</evidence>
<evidence type="ECO:0000256" key="12">
    <source>
        <dbReference type="ARBA" id="ARBA00023180"/>
    </source>
</evidence>
<dbReference type="GO" id="GO:0042973">
    <property type="term" value="F:glucan endo-1,3-beta-D-glucosidase activity"/>
    <property type="evidence" value="ECO:0007669"/>
    <property type="project" value="UniProtKB-EC"/>
</dbReference>
<dbReference type="SMART" id="SM00768">
    <property type="entry name" value="X8"/>
    <property type="match status" value="1"/>
</dbReference>
<evidence type="ECO:0000256" key="1">
    <source>
        <dbReference type="ARBA" id="ARBA00000382"/>
    </source>
</evidence>
<keyword evidence="9" id="KW-0611">Plant defense</keyword>
<comment type="similarity">
    <text evidence="3 15">Belongs to the glycosyl hydrolase 17 family.</text>
</comment>
<evidence type="ECO:0000313" key="22">
    <source>
        <dbReference type="Proteomes" id="UP000243459"/>
    </source>
</evidence>
<feature type="signal peptide" evidence="19">
    <location>
        <begin position="1"/>
        <end position="22"/>
    </location>
</feature>
<evidence type="ECO:0000256" key="10">
    <source>
        <dbReference type="ARBA" id="ARBA00023136"/>
    </source>
</evidence>
<reference evidence="22" key="1">
    <citation type="journal article" date="2017" name="Nat. Commun.">
        <title>The asparagus genome sheds light on the origin and evolution of a young Y chromosome.</title>
        <authorList>
            <person name="Harkess A."/>
            <person name="Zhou J."/>
            <person name="Xu C."/>
            <person name="Bowers J.E."/>
            <person name="Van der Hulst R."/>
            <person name="Ayyampalayam S."/>
            <person name="Mercati F."/>
            <person name="Riccardi P."/>
            <person name="McKain M.R."/>
            <person name="Kakrana A."/>
            <person name="Tang H."/>
            <person name="Ray J."/>
            <person name="Groenendijk J."/>
            <person name="Arikit S."/>
            <person name="Mathioni S.M."/>
            <person name="Nakano M."/>
            <person name="Shan H."/>
            <person name="Telgmann-Rauber A."/>
            <person name="Kanno A."/>
            <person name="Yue Z."/>
            <person name="Chen H."/>
            <person name="Li W."/>
            <person name="Chen Y."/>
            <person name="Xu X."/>
            <person name="Zhang Y."/>
            <person name="Luo S."/>
            <person name="Chen H."/>
            <person name="Gao J."/>
            <person name="Mao Z."/>
            <person name="Pires J.C."/>
            <person name="Luo M."/>
            <person name="Kudrna D."/>
            <person name="Wing R.A."/>
            <person name="Meyers B.C."/>
            <person name="Yi K."/>
            <person name="Kong H."/>
            <person name="Lavrijsen P."/>
            <person name="Sunseri F."/>
            <person name="Falavigna A."/>
            <person name="Ye Y."/>
            <person name="Leebens-Mack J.H."/>
            <person name="Chen G."/>
        </authorList>
    </citation>
    <scope>NUCLEOTIDE SEQUENCE [LARGE SCALE GENOMIC DNA]</scope>
    <source>
        <strain evidence="22">cv. DH0086</strain>
    </source>
</reference>
<dbReference type="FunFam" id="1.20.58.1040:FF:000002">
    <property type="entry name" value="Glucan endo-1,3-beta-glucosidase 8"/>
    <property type="match status" value="1"/>
</dbReference>
<keyword evidence="22" id="KW-1185">Reference proteome</keyword>
<dbReference type="Gramene" id="ONK68968">
    <property type="protein sequence ID" value="ONK68968"/>
    <property type="gene ID" value="A4U43_C05F17910"/>
</dbReference>
<evidence type="ECO:0000256" key="19">
    <source>
        <dbReference type="SAM" id="SignalP"/>
    </source>
</evidence>
<dbReference type="PROSITE" id="PS00587">
    <property type="entry name" value="GLYCOSYL_HYDROL_F17"/>
    <property type="match status" value="1"/>
</dbReference>
<keyword evidence="18" id="KW-1133">Transmembrane helix</keyword>
<dbReference type="InterPro" id="IPR000490">
    <property type="entry name" value="Glyco_hydro_17"/>
</dbReference>
<dbReference type="InterPro" id="IPR017853">
    <property type="entry name" value="GH"/>
</dbReference>
<evidence type="ECO:0000256" key="9">
    <source>
        <dbReference type="ARBA" id="ARBA00022821"/>
    </source>
</evidence>
<evidence type="ECO:0000256" key="15">
    <source>
        <dbReference type="RuleBase" id="RU004335"/>
    </source>
</evidence>
<keyword evidence="18" id="KW-0812">Transmembrane</keyword>
<gene>
    <name evidence="21" type="ORF">A4U43_C05F17910</name>
</gene>
<dbReference type="Pfam" id="PF07983">
    <property type="entry name" value="X8"/>
    <property type="match status" value="1"/>
</dbReference>
<dbReference type="GO" id="GO:0098552">
    <property type="term" value="C:side of membrane"/>
    <property type="evidence" value="ECO:0007669"/>
    <property type="project" value="UniProtKB-KW"/>
</dbReference>
<dbReference type="EC" id="3.2.1.39" evidence="4"/>
<comment type="subcellular location">
    <subcellularLocation>
        <location evidence="2">Cell membrane</location>
        <topology evidence="2">Lipid-anchor</topology>
        <topology evidence="2">GPI-anchor</topology>
    </subcellularLocation>
</comment>
<dbReference type="GO" id="GO:0005886">
    <property type="term" value="C:plasma membrane"/>
    <property type="evidence" value="ECO:0007669"/>
    <property type="project" value="UniProtKB-SubCell"/>
</dbReference>
<dbReference type="EMBL" id="CM007385">
    <property type="protein sequence ID" value="ONK68968.1"/>
    <property type="molecule type" value="Genomic_DNA"/>
</dbReference>
<evidence type="ECO:0000313" key="21">
    <source>
        <dbReference type="EMBL" id="ONK68968.1"/>
    </source>
</evidence>
<evidence type="ECO:0000256" key="2">
    <source>
        <dbReference type="ARBA" id="ARBA00004609"/>
    </source>
</evidence>
<keyword evidence="12" id="KW-0325">Glycoprotein</keyword>
<comment type="catalytic activity">
    <reaction evidence="1">
        <text>Hydrolysis of (1-&gt;3)-beta-D-glucosidic linkages in (1-&gt;3)-beta-D-glucans.</text>
        <dbReference type="EC" id="3.2.1.39"/>
    </reaction>
</comment>
<sequence>MKFLQLLTLAFFIALCGPFVEGLGVNWGTIALRPLPPATTVKLLQDNGIKKVKLFDANDTVLNALAGSGIEVMIAVFNNDLPEVGDYDKAKEWVKNNVEKYNVKDKDGVKITCVAVGNEPFLRFYKDQFTSTTFPALKNIQKALGEAGLGDTVKVTIPLNADVYESPYDNPVPSAGYFRADVAPLMTDIVKFLNETSNPFTVNIYPFLSYYTSPNFPLDFAFFDAKANPVVDHDIKYTNVFDANFDTLVSALKKVDCGGLDIIIGEVGWPTDGNVNANVQIAQRFYDGLLAKLTKKEGTPLRPNSTFEVYMFGLYDEDQKSVLPGDFERHWGIFTVDGQPKFPMDLAGTGEPKMPVSATGVEYFPAKWCVVKPDAKDVSKIPDAMKYACDRADCTPLANGSSCGALDETGKASYVFNLYYQNQNQSDKSCDFDGLATVTTKNASQGTCNFTIMFDKVDTADLPHGGDGGSSDSSSKGGSDHKSSGSSPSAVLAFAVAALFGVFGILVLGMDV</sequence>
<keyword evidence="13" id="KW-0449">Lipoprotein</keyword>
<dbReference type="Proteomes" id="UP000243459">
    <property type="component" value="Chromosome 5"/>
</dbReference>
<evidence type="ECO:0000256" key="6">
    <source>
        <dbReference type="ARBA" id="ARBA00022622"/>
    </source>
</evidence>
<dbReference type="InterPro" id="IPR012946">
    <property type="entry name" value="X8"/>
</dbReference>
<dbReference type="FunFam" id="3.20.20.80:FF:000008">
    <property type="entry name" value="Glucan endo-1,3-beta-glucosidase 5"/>
    <property type="match status" value="1"/>
</dbReference>
<evidence type="ECO:0000256" key="3">
    <source>
        <dbReference type="ARBA" id="ARBA00008773"/>
    </source>
</evidence>
<keyword evidence="5" id="KW-1003">Cell membrane</keyword>
<feature type="domain" description="X8" evidence="20">
    <location>
        <begin position="367"/>
        <end position="450"/>
    </location>
</feature>
<keyword evidence="7 19" id="KW-0732">Signal</keyword>
<evidence type="ECO:0000256" key="14">
    <source>
        <dbReference type="ARBA" id="ARBA00023295"/>
    </source>
</evidence>
<accession>A0A5P1ESE4</accession>
<name>A0A5P1ESE4_ASPOF</name>
<dbReference type="Gene3D" id="3.20.20.80">
    <property type="entry name" value="Glycosidases"/>
    <property type="match status" value="1"/>
</dbReference>
<dbReference type="OrthoDB" id="941679at2759"/>
<evidence type="ECO:0000259" key="20">
    <source>
        <dbReference type="SMART" id="SM00768"/>
    </source>
</evidence>
<keyword evidence="10 18" id="KW-0472">Membrane</keyword>
<feature type="chain" id="PRO_5024467524" description="glucan endo-1,3-beta-D-glucosidase" evidence="19">
    <location>
        <begin position="23"/>
        <end position="512"/>
    </location>
</feature>
<evidence type="ECO:0000256" key="13">
    <source>
        <dbReference type="ARBA" id="ARBA00023288"/>
    </source>
</evidence>
<feature type="transmembrane region" description="Helical" evidence="18">
    <location>
        <begin position="490"/>
        <end position="510"/>
    </location>
</feature>
<dbReference type="GO" id="GO:0005975">
    <property type="term" value="P:carbohydrate metabolic process"/>
    <property type="evidence" value="ECO:0007669"/>
    <property type="project" value="InterPro"/>
</dbReference>
<protein>
    <recommendedName>
        <fullName evidence="4">glucan endo-1,3-beta-D-glucosidase</fullName>
        <ecNumber evidence="4">3.2.1.39</ecNumber>
    </recommendedName>
</protein>
<dbReference type="AlphaFoldDB" id="A0A5P1ESE4"/>
<evidence type="ECO:0000256" key="17">
    <source>
        <dbReference type="SAM" id="MobiDB-lite"/>
    </source>
</evidence>
<evidence type="ECO:0000256" key="18">
    <source>
        <dbReference type="SAM" id="Phobius"/>
    </source>
</evidence>
<evidence type="ECO:0000256" key="8">
    <source>
        <dbReference type="ARBA" id="ARBA00022801"/>
    </source>
</evidence>
<keyword evidence="6" id="KW-0336">GPI-anchor</keyword>